<dbReference type="InterPro" id="IPR036896">
    <property type="entry name" value="Avidin-like_sf"/>
</dbReference>
<dbReference type="Proteomes" id="UP001499854">
    <property type="component" value="Unassembled WGS sequence"/>
</dbReference>
<accession>A0ABN2RAC2</accession>
<keyword evidence="3" id="KW-1185">Reference proteome</keyword>
<reference evidence="2 3" key="1">
    <citation type="journal article" date="2019" name="Int. J. Syst. Evol. Microbiol.">
        <title>The Global Catalogue of Microorganisms (GCM) 10K type strain sequencing project: providing services to taxonomists for standard genome sequencing and annotation.</title>
        <authorList>
            <consortium name="The Broad Institute Genomics Platform"/>
            <consortium name="The Broad Institute Genome Sequencing Center for Infectious Disease"/>
            <person name="Wu L."/>
            <person name="Ma J."/>
        </authorList>
    </citation>
    <scope>NUCLEOTIDE SEQUENCE [LARGE SCALE GENOMIC DNA]</scope>
    <source>
        <strain evidence="2 3">JCM 16013</strain>
    </source>
</reference>
<dbReference type="SUPFAM" id="SSF50876">
    <property type="entry name" value="Avidin/streptavidin"/>
    <property type="match status" value="1"/>
</dbReference>
<comment type="caution">
    <text evidence="2">The sequence shown here is derived from an EMBL/GenBank/DDBJ whole genome shotgun (WGS) entry which is preliminary data.</text>
</comment>
<name>A0ABN2RAC2_9ACTN</name>
<dbReference type="EMBL" id="BAAAQM010000011">
    <property type="protein sequence ID" value="GAA1965965.1"/>
    <property type="molecule type" value="Genomic_DNA"/>
</dbReference>
<dbReference type="RefSeq" id="WP_344657091.1">
    <property type="nucleotide sequence ID" value="NZ_BAAAQM010000011.1"/>
</dbReference>
<proteinExistence type="predicted"/>
<evidence type="ECO:0000256" key="1">
    <source>
        <dbReference type="SAM" id="MobiDB-lite"/>
    </source>
</evidence>
<sequence>MWVGTWQNQYGSTLTITDEADTSIRGWGNGADKVPVRPLEPARPA</sequence>
<evidence type="ECO:0000313" key="3">
    <source>
        <dbReference type="Proteomes" id="UP001499854"/>
    </source>
</evidence>
<dbReference type="Gene3D" id="2.40.128.30">
    <property type="entry name" value="Avidin-like"/>
    <property type="match status" value="1"/>
</dbReference>
<organism evidence="2 3">
    <name type="scientific">Catenulispora subtropica</name>
    <dbReference type="NCBI Taxonomy" id="450798"/>
    <lineage>
        <taxon>Bacteria</taxon>
        <taxon>Bacillati</taxon>
        <taxon>Actinomycetota</taxon>
        <taxon>Actinomycetes</taxon>
        <taxon>Catenulisporales</taxon>
        <taxon>Catenulisporaceae</taxon>
        <taxon>Catenulispora</taxon>
    </lineage>
</organism>
<evidence type="ECO:0000313" key="2">
    <source>
        <dbReference type="EMBL" id="GAA1965965.1"/>
    </source>
</evidence>
<gene>
    <name evidence="2" type="ORF">GCM10009838_24530</name>
</gene>
<protein>
    <submittedName>
        <fullName evidence="2">Uncharacterized protein</fullName>
    </submittedName>
</protein>
<feature type="region of interest" description="Disordered" evidence="1">
    <location>
        <begin position="23"/>
        <end position="45"/>
    </location>
</feature>